<dbReference type="Proteomes" id="UP000015106">
    <property type="component" value="Chromosome 3"/>
</dbReference>
<sequence>MAHGSSILLHTWSTVVFLLRLASQHTIPFLGFLDAFRSSLFVQQNICKGNELQFRLFTHKQVFRQEINFQDQWMLSSNLHLKTQIYGTCRRWSACSMEPMAQSRRFGHSLVRVNCFLGKSIMTVYIDLQ</sequence>
<reference evidence="2" key="3">
    <citation type="submission" date="2022-06" db="UniProtKB">
        <authorList>
            <consortium name="EnsemblPlants"/>
        </authorList>
    </citation>
    <scope>IDENTIFICATION</scope>
</reference>
<evidence type="ECO:0008006" key="4">
    <source>
        <dbReference type="Google" id="ProtNLM"/>
    </source>
</evidence>
<evidence type="ECO:0000313" key="2">
    <source>
        <dbReference type="EnsemblPlants" id="TuG1812G0300003201.01.T01"/>
    </source>
</evidence>
<keyword evidence="3" id="KW-1185">Reference proteome</keyword>
<accession>A0A8R7PV28</accession>
<dbReference type="EnsemblPlants" id="TuG1812G0300003201.01.T01">
    <property type="protein sequence ID" value="TuG1812G0300003201.01.T01"/>
    <property type="gene ID" value="TuG1812G0300003201.01"/>
</dbReference>
<evidence type="ECO:0000256" key="1">
    <source>
        <dbReference type="SAM" id="SignalP"/>
    </source>
</evidence>
<dbReference type="Gramene" id="TuG1812G0300003201.01.T01">
    <property type="protein sequence ID" value="TuG1812G0300003201.01.T01"/>
    <property type="gene ID" value="TuG1812G0300003201.01"/>
</dbReference>
<dbReference type="AlphaFoldDB" id="A0A8R7PV28"/>
<reference evidence="2" key="2">
    <citation type="submission" date="2018-03" db="EMBL/GenBank/DDBJ databases">
        <title>The Triticum urartu genome reveals the dynamic nature of wheat genome evolution.</title>
        <authorList>
            <person name="Ling H."/>
            <person name="Ma B."/>
            <person name="Shi X."/>
            <person name="Liu H."/>
            <person name="Dong L."/>
            <person name="Sun H."/>
            <person name="Cao Y."/>
            <person name="Gao Q."/>
            <person name="Zheng S."/>
            <person name="Li Y."/>
            <person name="Yu Y."/>
            <person name="Du H."/>
            <person name="Qi M."/>
            <person name="Li Y."/>
            <person name="Yu H."/>
            <person name="Cui Y."/>
            <person name="Wang N."/>
            <person name="Chen C."/>
            <person name="Wu H."/>
            <person name="Zhao Y."/>
            <person name="Zhang J."/>
            <person name="Li Y."/>
            <person name="Zhou W."/>
            <person name="Zhang B."/>
            <person name="Hu W."/>
            <person name="Eijk M."/>
            <person name="Tang J."/>
            <person name="Witsenboer H."/>
            <person name="Zhao S."/>
            <person name="Li Z."/>
            <person name="Zhang A."/>
            <person name="Wang D."/>
            <person name="Liang C."/>
        </authorList>
    </citation>
    <scope>NUCLEOTIDE SEQUENCE [LARGE SCALE GENOMIC DNA]</scope>
    <source>
        <strain evidence="2">cv. G1812</strain>
    </source>
</reference>
<keyword evidence="1" id="KW-0732">Signal</keyword>
<feature type="signal peptide" evidence="1">
    <location>
        <begin position="1"/>
        <end position="24"/>
    </location>
</feature>
<evidence type="ECO:0000313" key="3">
    <source>
        <dbReference type="Proteomes" id="UP000015106"/>
    </source>
</evidence>
<proteinExistence type="predicted"/>
<reference evidence="3" key="1">
    <citation type="journal article" date="2013" name="Nature">
        <title>Draft genome of the wheat A-genome progenitor Triticum urartu.</title>
        <authorList>
            <person name="Ling H.Q."/>
            <person name="Zhao S."/>
            <person name="Liu D."/>
            <person name="Wang J."/>
            <person name="Sun H."/>
            <person name="Zhang C."/>
            <person name="Fan H."/>
            <person name="Li D."/>
            <person name="Dong L."/>
            <person name="Tao Y."/>
            <person name="Gao C."/>
            <person name="Wu H."/>
            <person name="Li Y."/>
            <person name="Cui Y."/>
            <person name="Guo X."/>
            <person name="Zheng S."/>
            <person name="Wang B."/>
            <person name="Yu K."/>
            <person name="Liang Q."/>
            <person name="Yang W."/>
            <person name="Lou X."/>
            <person name="Chen J."/>
            <person name="Feng M."/>
            <person name="Jian J."/>
            <person name="Zhang X."/>
            <person name="Luo G."/>
            <person name="Jiang Y."/>
            <person name="Liu J."/>
            <person name="Wang Z."/>
            <person name="Sha Y."/>
            <person name="Zhang B."/>
            <person name="Wu H."/>
            <person name="Tang D."/>
            <person name="Shen Q."/>
            <person name="Xue P."/>
            <person name="Zou S."/>
            <person name="Wang X."/>
            <person name="Liu X."/>
            <person name="Wang F."/>
            <person name="Yang Y."/>
            <person name="An X."/>
            <person name="Dong Z."/>
            <person name="Zhang K."/>
            <person name="Zhang X."/>
            <person name="Luo M.C."/>
            <person name="Dvorak J."/>
            <person name="Tong Y."/>
            <person name="Wang J."/>
            <person name="Yang H."/>
            <person name="Li Z."/>
            <person name="Wang D."/>
            <person name="Zhang A."/>
            <person name="Wang J."/>
        </authorList>
    </citation>
    <scope>NUCLEOTIDE SEQUENCE</scope>
    <source>
        <strain evidence="3">cv. G1812</strain>
    </source>
</reference>
<protein>
    <recommendedName>
        <fullName evidence="4">Secreted protein</fullName>
    </recommendedName>
</protein>
<name>A0A8R7PV28_TRIUA</name>
<organism evidence="2 3">
    <name type="scientific">Triticum urartu</name>
    <name type="common">Red wild einkorn</name>
    <name type="synonym">Crithodium urartu</name>
    <dbReference type="NCBI Taxonomy" id="4572"/>
    <lineage>
        <taxon>Eukaryota</taxon>
        <taxon>Viridiplantae</taxon>
        <taxon>Streptophyta</taxon>
        <taxon>Embryophyta</taxon>
        <taxon>Tracheophyta</taxon>
        <taxon>Spermatophyta</taxon>
        <taxon>Magnoliopsida</taxon>
        <taxon>Liliopsida</taxon>
        <taxon>Poales</taxon>
        <taxon>Poaceae</taxon>
        <taxon>BOP clade</taxon>
        <taxon>Pooideae</taxon>
        <taxon>Triticodae</taxon>
        <taxon>Triticeae</taxon>
        <taxon>Triticinae</taxon>
        <taxon>Triticum</taxon>
    </lineage>
</organism>
<feature type="chain" id="PRO_5035883089" description="Secreted protein" evidence="1">
    <location>
        <begin position="25"/>
        <end position="129"/>
    </location>
</feature>